<dbReference type="AlphaFoldDB" id="A0A3D4VAA7"/>
<evidence type="ECO:0000259" key="1">
    <source>
        <dbReference type="Pfam" id="PF01878"/>
    </source>
</evidence>
<dbReference type="SUPFAM" id="SSF88697">
    <property type="entry name" value="PUA domain-like"/>
    <property type="match status" value="1"/>
</dbReference>
<gene>
    <name evidence="2" type="ORF">DGD08_11240</name>
</gene>
<dbReference type="Pfam" id="PF01878">
    <property type="entry name" value="EVE"/>
    <property type="match status" value="1"/>
</dbReference>
<accession>A0A3D4VAA7</accession>
<dbReference type="InterPro" id="IPR047197">
    <property type="entry name" value="THYN1-like_EVE"/>
</dbReference>
<dbReference type="InterPro" id="IPR015947">
    <property type="entry name" value="PUA-like_sf"/>
</dbReference>
<dbReference type="OMA" id="EPSEWSW"/>
<proteinExistence type="predicted"/>
<dbReference type="EMBL" id="DPIY01000010">
    <property type="protein sequence ID" value="HCT57764.1"/>
    <property type="molecule type" value="Genomic_DNA"/>
</dbReference>
<reference evidence="2 3" key="1">
    <citation type="journal article" date="2018" name="Nat. Biotechnol.">
        <title>A standardized bacterial taxonomy based on genome phylogeny substantially revises the tree of life.</title>
        <authorList>
            <person name="Parks D.H."/>
            <person name="Chuvochina M."/>
            <person name="Waite D.W."/>
            <person name="Rinke C."/>
            <person name="Skarshewski A."/>
            <person name="Chaumeil P.A."/>
            <person name="Hugenholtz P."/>
        </authorList>
    </citation>
    <scope>NUCLEOTIDE SEQUENCE [LARGE SCALE GENOMIC DNA]</scope>
    <source>
        <strain evidence="2">UBA8844</strain>
    </source>
</reference>
<dbReference type="PANTHER" id="PTHR14087">
    <property type="entry name" value="THYMOCYTE NUCLEAR PROTEIN 1"/>
    <property type="match status" value="1"/>
</dbReference>
<dbReference type="PANTHER" id="PTHR14087:SF7">
    <property type="entry name" value="THYMOCYTE NUCLEAR PROTEIN 1"/>
    <property type="match status" value="1"/>
</dbReference>
<protein>
    <submittedName>
        <fullName evidence="2">EVE domain-containing protein</fullName>
    </submittedName>
</protein>
<evidence type="ECO:0000313" key="3">
    <source>
        <dbReference type="Proteomes" id="UP000264071"/>
    </source>
</evidence>
<feature type="domain" description="EVE" evidence="1">
    <location>
        <begin position="11"/>
        <end position="158"/>
    </location>
</feature>
<dbReference type="Proteomes" id="UP000264071">
    <property type="component" value="Unassembled WGS sequence"/>
</dbReference>
<dbReference type="InterPro" id="IPR002740">
    <property type="entry name" value="EVE_domain"/>
</dbReference>
<dbReference type="Gene3D" id="3.10.590.10">
    <property type="entry name" value="ph1033 like domains"/>
    <property type="match status" value="1"/>
</dbReference>
<comment type="caution">
    <text evidence="2">The sequence shown here is derived from an EMBL/GenBank/DDBJ whole genome shotgun (WGS) entry which is preliminary data.</text>
</comment>
<sequence length="164" mass="18420">MFAPRAKGERRYWLIKSEPDVFSFDDLMQAPQRTTCWDSIRNSGARNFLRDGMKVGDRCFYYHSNAEPSAIAGVCEVVREGYPDHTAFDPSHEYYDEKSDPAMPTWFMVDVKAVAAFKTLVTLPQIKADPALAEMALLRVSRLSVVPVTADEWAHVCALGGVKV</sequence>
<evidence type="ECO:0000313" key="2">
    <source>
        <dbReference type="EMBL" id="HCT57764.1"/>
    </source>
</evidence>
<dbReference type="InterPro" id="IPR052181">
    <property type="entry name" value="5hmC_binding"/>
</dbReference>
<dbReference type="CDD" id="cd21133">
    <property type="entry name" value="EVE"/>
    <property type="match status" value="1"/>
</dbReference>
<organism evidence="2 3">
    <name type="scientific">Gemmatimonas aurantiaca</name>
    <dbReference type="NCBI Taxonomy" id="173480"/>
    <lineage>
        <taxon>Bacteria</taxon>
        <taxon>Pseudomonadati</taxon>
        <taxon>Gemmatimonadota</taxon>
        <taxon>Gemmatimonadia</taxon>
        <taxon>Gemmatimonadales</taxon>
        <taxon>Gemmatimonadaceae</taxon>
        <taxon>Gemmatimonas</taxon>
    </lineage>
</organism>
<name>A0A3D4VAA7_9BACT</name>